<reference evidence="2 3" key="1">
    <citation type="submission" date="2016-12" db="EMBL/GenBank/DDBJ databases">
        <authorList>
            <person name="Song W.-J."/>
            <person name="Kurnit D.M."/>
        </authorList>
    </citation>
    <scope>NUCLEOTIDE SEQUENCE [LARGE SCALE GENOMIC DNA]</scope>
    <source>
        <strain evidence="2">BCM-300</strain>
    </source>
</reference>
<gene>
    <name evidence="2" type="ORF">BCM300_00457</name>
</gene>
<accession>A0A238GUE3</accession>
<proteinExistence type="predicted"/>
<name>A0A238GUE3_HELPX</name>
<sequence length="116" mass="13954">MYKFISSKLVFFYDNKQRLFLNSANMFVLKENFPINAHALKELLNSDLMQFIFESLFKTHKILRKDLECLPLFVQFINNGFDEKFYLKNLGIEKKDPKHFTIRKNHAHRLSFSFRG</sequence>
<organism evidence="2 3">
    <name type="scientific">Helicobacter pylori</name>
    <name type="common">Campylobacter pylori</name>
    <dbReference type="NCBI Taxonomy" id="210"/>
    <lineage>
        <taxon>Bacteria</taxon>
        <taxon>Pseudomonadati</taxon>
        <taxon>Campylobacterota</taxon>
        <taxon>Epsilonproteobacteria</taxon>
        <taxon>Campylobacterales</taxon>
        <taxon>Helicobacteraceae</taxon>
        <taxon>Helicobacter</taxon>
    </lineage>
</organism>
<dbReference type="Pfam" id="PF12950">
    <property type="entry name" value="TaqI_C"/>
    <property type="match status" value="1"/>
</dbReference>
<protein>
    <submittedName>
        <fullName evidence="2">Adenine-specific DNA methyltransferase</fullName>
    </submittedName>
</protein>
<dbReference type="InterPro" id="IPR025931">
    <property type="entry name" value="TaqI_C"/>
</dbReference>
<evidence type="ECO:0000313" key="3">
    <source>
        <dbReference type="Proteomes" id="UP000198366"/>
    </source>
</evidence>
<keyword evidence="2" id="KW-0489">Methyltransferase</keyword>
<dbReference type="GO" id="GO:0032259">
    <property type="term" value="P:methylation"/>
    <property type="evidence" value="ECO:0007669"/>
    <property type="project" value="UniProtKB-KW"/>
</dbReference>
<dbReference type="GO" id="GO:0008168">
    <property type="term" value="F:methyltransferase activity"/>
    <property type="evidence" value="ECO:0007669"/>
    <property type="project" value="UniProtKB-KW"/>
</dbReference>
<keyword evidence="2" id="KW-0808">Transferase</keyword>
<dbReference type="Proteomes" id="UP000198366">
    <property type="component" value="Chromosome I"/>
</dbReference>
<evidence type="ECO:0000313" key="2">
    <source>
        <dbReference type="EMBL" id="SMA52450.1"/>
    </source>
</evidence>
<dbReference type="AlphaFoldDB" id="A0A238GUE3"/>
<evidence type="ECO:0000259" key="1">
    <source>
        <dbReference type="Pfam" id="PF12950"/>
    </source>
</evidence>
<feature type="domain" description="TaqI-like C-terminal specificity" evidence="1">
    <location>
        <begin position="1"/>
        <end position="72"/>
    </location>
</feature>
<dbReference type="EMBL" id="LT837687">
    <property type="protein sequence ID" value="SMA52450.1"/>
    <property type="molecule type" value="Genomic_DNA"/>
</dbReference>